<evidence type="ECO:0000256" key="7">
    <source>
        <dbReference type="ARBA" id="ARBA00048478"/>
    </source>
</evidence>
<evidence type="ECO:0000256" key="6">
    <source>
        <dbReference type="ARBA" id="ARBA00047615"/>
    </source>
</evidence>
<keyword evidence="3 8" id="KW-0547">Nucleotide-binding</keyword>
<feature type="binding site" evidence="8">
    <location>
        <begin position="14"/>
        <end position="22"/>
    </location>
    <ligand>
        <name>ATP</name>
        <dbReference type="ChEBI" id="CHEBI:30616"/>
    </ligand>
</feature>
<dbReference type="GO" id="GO:0036430">
    <property type="term" value="F:CMP kinase activity"/>
    <property type="evidence" value="ECO:0007669"/>
    <property type="project" value="RHEA"/>
</dbReference>
<dbReference type="GO" id="GO:0006220">
    <property type="term" value="P:pyrimidine nucleotide metabolic process"/>
    <property type="evidence" value="ECO:0007669"/>
    <property type="project" value="UniProtKB-UniRule"/>
</dbReference>
<evidence type="ECO:0000313" key="11">
    <source>
        <dbReference type="Proteomes" id="UP000307749"/>
    </source>
</evidence>
<dbReference type="GO" id="GO:0036431">
    <property type="term" value="F:dCMP kinase activity"/>
    <property type="evidence" value="ECO:0007669"/>
    <property type="project" value="InterPro"/>
</dbReference>
<dbReference type="GO" id="GO:0005524">
    <property type="term" value="F:ATP binding"/>
    <property type="evidence" value="ECO:0007669"/>
    <property type="project" value="UniProtKB-UniRule"/>
</dbReference>
<dbReference type="OrthoDB" id="9807434at2"/>
<name>A0A4S3KNL8_9GAMM</name>
<evidence type="ECO:0000256" key="2">
    <source>
        <dbReference type="ARBA" id="ARBA00022679"/>
    </source>
</evidence>
<sequence>MSAATPAPVLTIDGPSGSGKGTVSRLLATQLGWHLLDSGALYRAVGYAASLAGIDLSDAEAVTRCAEHTRIGFRDPGAGAETRVLVNGHDASDALRTETCGAAASAIAAIPSLRAALLDKQRAFRKAPGLVADGRDMGTVIFPDAAPKVFLTASAAERAQRRHKQLKDKGLRVTLVDLLREIEARDRRDAERAVAPLKPAADAVVIDTTGMPIGTVVARILALLPRH</sequence>
<organism evidence="10 11">
    <name type="scientific">Metallibacterium scheffleri</name>
    <dbReference type="NCBI Taxonomy" id="993689"/>
    <lineage>
        <taxon>Bacteria</taxon>
        <taxon>Pseudomonadati</taxon>
        <taxon>Pseudomonadota</taxon>
        <taxon>Gammaproteobacteria</taxon>
        <taxon>Lysobacterales</taxon>
        <taxon>Rhodanobacteraceae</taxon>
        <taxon>Metallibacterium</taxon>
    </lineage>
</organism>
<comment type="catalytic activity">
    <reaction evidence="7 8">
        <text>CMP + ATP = CDP + ADP</text>
        <dbReference type="Rhea" id="RHEA:11600"/>
        <dbReference type="ChEBI" id="CHEBI:30616"/>
        <dbReference type="ChEBI" id="CHEBI:58069"/>
        <dbReference type="ChEBI" id="CHEBI:60377"/>
        <dbReference type="ChEBI" id="CHEBI:456216"/>
        <dbReference type="EC" id="2.7.4.25"/>
    </reaction>
</comment>
<comment type="subcellular location">
    <subcellularLocation>
        <location evidence="8">Cytoplasm</location>
    </subcellularLocation>
</comment>
<dbReference type="InterPro" id="IPR003136">
    <property type="entry name" value="Cytidylate_kin"/>
</dbReference>
<keyword evidence="2 8" id="KW-0808">Transferase</keyword>
<keyword evidence="5 8" id="KW-0067">ATP-binding</keyword>
<evidence type="ECO:0000256" key="5">
    <source>
        <dbReference type="ARBA" id="ARBA00022840"/>
    </source>
</evidence>
<reference evidence="10 11" key="1">
    <citation type="submission" date="2017-02" db="EMBL/GenBank/DDBJ databases">
        <title>Whole genome sequencing of Metallibacterium scheffleri DSM 24874 (T).</title>
        <authorList>
            <person name="Kumar S."/>
            <person name="Patil P."/>
            <person name="Patil P.B."/>
        </authorList>
    </citation>
    <scope>NUCLEOTIDE SEQUENCE [LARGE SCALE GENOMIC DNA]</scope>
    <source>
        <strain evidence="10 11">DSM 24874</strain>
    </source>
</reference>
<dbReference type="EC" id="2.7.4.25" evidence="8"/>
<protein>
    <recommendedName>
        <fullName evidence="8">Cytidylate kinase</fullName>
        <shortName evidence="8">CK</shortName>
        <ecNumber evidence="8">2.7.4.25</ecNumber>
    </recommendedName>
    <alternativeName>
        <fullName evidence="8">Cytidine monophosphate kinase</fullName>
        <shortName evidence="8">CMP kinase</shortName>
    </alternativeName>
</protein>
<dbReference type="CDD" id="cd02020">
    <property type="entry name" value="CMPK"/>
    <property type="match status" value="1"/>
</dbReference>
<dbReference type="NCBIfam" id="TIGR00017">
    <property type="entry name" value="cmk"/>
    <property type="match status" value="1"/>
</dbReference>
<comment type="caution">
    <text evidence="10">The sequence shown here is derived from an EMBL/GenBank/DDBJ whole genome shotgun (WGS) entry which is preliminary data.</text>
</comment>
<evidence type="ECO:0000256" key="1">
    <source>
        <dbReference type="ARBA" id="ARBA00009427"/>
    </source>
</evidence>
<keyword evidence="11" id="KW-1185">Reference proteome</keyword>
<comment type="similarity">
    <text evidence="1 8">Belongs to the cytidylate kinase family. Type 1 subfamily.</text>
</comment>
<feature type="domain" description="Cytidylate kinase" evidence="9">
    <location>
        <begin position="11"/>
        <end position="224"/>
    </location>
</feature>
<accession>A0A4S3KNL8</accession>
<dbReference type="RefSeq" id="WP_081129931.1">
    <property type="nucleotide sequence ID" value="NZ_DAHXOC010000003.1"/>
</dbReference>
<dbReference type="InterPro" id="IPR011994">
    <property type="entry name" value="Cytidylate_kinase_dom"/>
</dbReference>
<evidence type="ECO:0000259" key="9">
    <source>
        <dbReference type="Pfam" id="PF02224"/>
    </source>
</evidence>
<dbReference type="Gene3D" id="3.40.50.300">
    <property type="entry name" value="P-loop containing nucleotide triphosphate hydrolases"/>
    <property type="match status" value="1"/>
</dbReference>
<keyword evidence="4 8" id="KW-0418">Kinase</keyword>
<comment type="catalytic activity">
    <reaction evidence="6 8">
        <text>dCMP + ATP = dCDP + ADP</text>
        <dbReference type="Rhea" id="RHEA:25094"/>
        <dbReference type="ChEBI" id="CHEBI:30616"/>
        <dbReference type="ChEBI" id="CHEBI:57566"/>
        <dbReference type="ChEBI" id="CHEBI:58593"/>
        <dbReference type="ChEBI" id="CHEBI:456216"/>
        <dbReference type="EC" id="2.7.4.25"/>
    </reaction>
</comment>
<dbReference type="SUPFAM" id="SSF52540">
    <property type="entry name" value="P-loop containing nucleoside triphosphate hydrolases"/>
    <property type="match status" value="1"/>
</dbReference>
<keyword evidence="8" id="KW-0963">Cytoplasm</keyword>
<gene>
    <name evidence="8" type="primary">cmk</name>
    <name evidence="10" type="ORF">B1806_07930</name>
</gene>
<dbReference type="STRING" id="993689.GCA_002077135_02117"/>
<dbReference type="EMBL" id="MWQO01000025">
    <property type="protein sequence ID" value="THD10557.1"/>
    <property type="molecule type" value="Genomic_DNA"/>
</dbReference>
<evidence type="ECO:0000256" key="8">
    <source>
        <dbReference type="HAMAP-Rule" id="MF_00238"/>
    </source>
</evidence>
<evidence type="ECO:0000256" key="3">
    <source>
        <dbReference type="ARBA" id="ARBA00022741"/>
    </source>
</evidence>
<dbReference type="GO" id="GO:0005737">
    <property type="term" value="C:cytoplasm"/>
    <property type="evidence" value="ECO:0007669"/>
    <property type="project" value="UniProtKB-SubCell"/>
</dbReference>
<proteinExistence type="inferred from homology"/>
<dbReference type="InterPro" id="IPR027417">
    <property type="entry name" value="P-loop_NTPase"/>
</dbReference>
<dbReference type="AlphaFoldDB" id="A0A4S3KNL8"/>
<evidence type="ECO:0000256" key="4">
    <source>
        <dbReference type="ARBA" id="ARBA00022777"/>
    </source>
</evidence>
<dbReference type="Pfam" id="PF02224">
    <property type="entry name" value="Cytidylate_kin"/>
    <property type="match status" value="1"/>
</dbReference>
<evidence type="ECO:0000313" key="10">
    <source>
        <dbReference type="EMBL" id="THD10557.1"/>
    </source>
</evidence>
<dbReference type="Proteomes" id="UP000307749">
    <property type="component" value="Unassembled WGS sequence"/>
</dbReference>
<dbReference type="HAMAP" id="MF_00238">
    <property type="entry name" value="Cytidyl_kinase_type1"/>
    <property type="match status" value="1"/>
</dbReference>